<keyword evidence="1" id="KW-0472">Membrane</keyword>
<dbReference type="Proteomes" id="UP001205890">
    <property type="component" value="Unassembled WGS sequence"/>
</dbReference>
<evidence type="ECO:0000313" key="2">
    <source>
        <dbReference type="EMBL" id="MCP8936941.1"/>
    </source>
</evidence>
<comment type="caution">
    <text evidence="2">The sequence shown here is derived from an EMBL/GenBank/DDBJ whole genome shotgun (WGS) entry which is preliminary data.</text>
</comment>
<keyword evidence="1" id="KW-0812">Transmembrane</keyword>
<name>A0ABT1L794_9HYPH</name>
<dbReference type="EMBL" id="JANCLU010000001">
    <property type="protein sequence ID" value="MCP8936941.1"/>
    <property type="molecule type" value="Genomic_DNA"/>
</dbReference>
<gene>
    <name evidence="2" type="ORF">NK718_00285</name>
</gene>
<evidence type="ECO:0000313" key="3">
    <source>
        <dbReference type="Proteomes" id="UP001205890"/>
    </source>
</evidence>
<feature type="transmembrane region" description="Helical" evidence="1">
    <location>
        <begin position="20"/>
        <end position="40"/>
    </location>
</feature>
<accession>A0ABT1L794</accession>
<dbReference type="RefSeq" id="WP_254737347.1">
    <property type="nucleotide sequence ID" value="NZ_JANCLU010000001.1"/>
</dbReference>
<evidence type="ECO:0000256" key="1">
    <source>
        <dbReference type="SAM" id="Phobius"/>
    </source>
</evidence>
<sequence>MNPSSTPDAHRPRFHARGLVVYVAALAFCVFGLPLVARGLQPVDHWLMKRVTGPAAMAEARPQGNRY</sequence>
<keyword evidence="1" id="KW-1133">Transmembrane helix</keyword>
<reference evidence="2 3" key="1">
    <citation type="submission" date="2022-07" db="EMBL/GenBank/DDBJ databases">
        <authorList>
            <person name="Li W.-J."/>
            <person name="Deng Q.-Q."/>
        </authorList>
    </citation>
    <scope>NUCLEOTIDE SEQUENCE [LARGE SCALE GENOMIC DNA]</scope>
    <source>
        <strain evidence="2 3">SYSU M60028</strain>
    </source>
</reference>
<proteinExistence type="predicted"/>
<protein>
    <submittedName>
        <fullName evidence="2">Uncharacterized protein</fullName>
    </submittedName>
</protein>
<organism evidence="2 3">
    <name type="scientific">Alsobacter ponti</name>
    <dbReference type="NCBI Taxonomy" id="2962936"/>
    <lineage>
        <taxon>Bacteria</taxon>
        <taxon>Pseudomonadati</taxon>
        <taxon>Pseudomonadota</taxon>
        <taxon>Alphaproteobacteria</taxon>
        <taxon>Hyphomicrobiales</taxon>
        <taxon>Alsobacteraceae</taxon>
        <taxon>Alsobacter</taxon>
    </lineage>
</organism>
<keyword evidence="3" id="KW-1185">Reference proteome</keyword>